<gene>
    <name evidence="4" type="primary">ga02881</name>
    <name evidence="4" type="ORF">PR202_ga02881</name>
</gene>
<feature type="compositionally biased region" description="Low complexity" evidence="2">
    <location>
        <begin position="118"/>
        <end position="133"/>
    </location>
</feature>
<comment type="similarity">
    <text evidence="1">Belongs to the GeBP family.</text>
</comment>
<dbReference type="PANTHER" id="PTHR31662:SF45">
    <property type="entry name" value="OS02G0768700 PROTEIN"/>
    <property type="match status" value="1"/>
</dbReference>
<comment type="caution">
    <text evidence="4">The sequence shown here is derived from an EMBL/GenBank/DDBJ whole genome shotgun (WGS) entry which is preliminary data.</text>
</comment>
<keyword evidence="5" id="KW-1185">Reference proteome</keyword>
<feature type="region of interest" description="Disordered" evidence="2">
    <location>
        <begin position="113"/>
        <end position="151"/>
    </location>
</feature>
<protein>
    <recommendedName>
        <fullName evidence="3">Glabrous enhancer-binding protein-like DBD domain-containing protein</fullName>
    </recommendedName>
</protein>
<reference evidence="4" key="1">
    <citation type="journal article" date="2018" name="DNA Res.">
        <title>Multiple hybrid de novo genome assembly of finger millet, an orphan allotetraploid crop.</title>
        <authorList>
            <person name="Hatakeyama M."/>
            <person name="Aluri S."/>
            <person name="Balachadran M.T."/>
            <person name="Sivarajan S.R."/>
            <person name="Patrignani A."/>
            <person name="Gruter S."/>
            <person name="Poveda L."/>
            <person name="Shimizu-Inatsugi R."/>
            <person name="Baeten J."/>
            <person name="Francoijs K.J."/>
            <person name="Nataraja K.N."/>
            <person name="Reddy Y.A.N."/>
            <person name="Phadnis S."/>
            <person name="Ravikumar R.L."/>
            <person name="Schlapbach R."/>
            <person name="Sreeman S.M."/>
            <person name="Shimizu K.K."/>
        </authorList>
    </citation>
    <scope>NUCLEOTIDE SEQUENCE</scope>
</reference>
<evidence type="ECO:0000256" key="2">
    <source>
        <dbReference type="SAM" id="MobiDB-lite"/>
    </source>
</evidence>
<dbReference type="GO" id="GO:0006355">
    <property type="term" value="P:regulation of DNA-templated transcription"/>
    <property type="evidence" value="ECO:0007669"/>
    <property type="project" value="InterPro"/>
</dbReference>
<proteinExistence type="inferred from homology"/>
<dbReference type="PANTHER" id="PTHR31662">
    <property type="entry name" value="BNAANNG10740D PROTEIN-RELATED"/>
    <property type="match status" value="1"/>
</dbReference>
<evidence type="ECO:0000259" key="3">
    <source>
        <dbReference type="Pfam" id="PF04504"/>
    </source>
</evidence>
<evidence type="ECO:0000313" key="4">
    <source>
        <dbReference type="EMBL" id="GJM86972.1"/>
    </source>
</evidence>
<dbReference type="Pfam" id="PF04504">
    <property type="entry name" value="GeBP-like_DBD"/>
    <property type="match status" value="1"/>
</dbReference>
<feature type="domain" description="Glabrous enhancer-binding protein-like DBD" evidence="3">
    <location>
        <begin position="153"/>
        <end position="219"/>
    </location>
</feature>
<dbReference type="EMBL" id="BQKI01000001">
    <property type="protein sequence ID" value="GJM86972.1"/>
    <property type="molecule type" value="Genomic_DNA"/>
</dbReference>
<dbReference type="AlphaFoldDB" id="A0AAV5BM08"/>
<name>A0AAV5BM08_ELECO</name>
<dbReference type="InterPro" id="IPR007592">
    <property type="entry name" value="GEBP"/>
</dbReference>
<reference evidence="4" key="2">
    <citation type="submission" date="2021-12" db="EMBL/GenBank/DDBJ databases">
        <title>Resequencing data analysis of finger millet.</title>
        <authorList>
            <person name="Hatakeyama M."/>
            <person name="Aluri S."/>
            <person name="Balachadran M.T."/>
            <person name="Sivarajan S.R."/>
            <person name="Poveda L."/>
            <person name="Shimizu-Inatsugi R."/>
            <person name="Schlapbach R."/>
            <person name="Sreeman S.M."/>
            <person name="Shimizu K.K."/>
        </authorList>
    </citation>
    <scope>NUCLEOTIDE SEQUENCE</scope>
</reference>
<dbReference type="GO" id="GO:0005634">
    <property type="term" value="C:nucleus"/>
    <property type="evidence" value="ECO:0007669"/>
    <property type="project" value="TreeGrafter"/>
</dbReference>
<dbReference type="Proteomes" id="UP001054889">
    <property type="component" value="Unassembled WGS sequence"/>
</dbReference>
<evidence type="ECO:0000313" key="5">
    <source>
        <dbReference type="Proteomes" id="UP001054889"/>
    </source>
</evidence>
<sequence>MSSGRSPASAMDADATEKESAPRSPASPSRSKKRPSRTGDGQSSPNPSPGGGSSAGKTDPKRRRLRTSAESAALALASVAADADRAVAKRRGVRVDDGHGGIQMLGAAAARVDRGHHAAGAQKPGGPAAAEGPVTRRRAAGKQPVTARGGAAHKLWSDADEFTLLNAALEYRKRTGRVPRLPDMAEFFDDITDLISPEIDQWMVYYKLKRLKSKFQHTDGPSDRRLRALCADLWGEFPSLDDVSDGDTDAGDRRAVPDAAAMMPVVTEVLGEYWNTNSRAMGGVPLEKGLSRLGKKQGRVLEIKWRQQLDEEMQTQMKRHDLAKEVCSLLSGAIKGLGP</sequence>
<accession>A0AAV5BM08</accession>
<evidence type="ECO:0000256" key="1">
    <source>
        <dbReference type="ARBA" id="ARBA00010820"/>
    </source>
</evidence>
<feature type="region of interest" description="Disordered" evidence="2">
    <location>
        <begin position="1"/>
        <end position="70"/>
    </location>
</feature>
<organism evidence="4 5">
    <name type="scientific">Eleusine coracana subsp. coracana</name>
    <dbReference type="NCBI Taxonomy" id="191504"/>
    <lineage>
        <taxon>Eukaryota</taxon>
        <taxon>Viridiplantae</taxon>
        <taxon>Streptophyta</taxon>
        <taxon>Embryophyta</taxon>
        <taxon>Tracheophyta</taxon>
        <taxon>Spermatophyta</taxon>
        <taxon>Magnoliopsida</taxon>
        <taxon>Liliopsida</taxon>
        <taxon>Poales</taxon>
        <taxon>Poaceae</taxon>
        <taxon>PACMAD clade</taxon>
        <taxon>Chloridoideae</taxon>
        <taxon>Cynodonteae</taxon>
        <taxon>Eleusininae</taxon>
        <taxon>Eleusine</taxon>
    </lineage>
</organism>
<dbReference type="InterPro" id="IPR053932">
    <property type="entry name" value="GeBP-like_DBD"/>
</dbReference>